<dbReference type="InterPro" id="IPR051916">
    <property type="entry name" value="GPI-anchor_lipid_remodeler"/>
</dbReference>
<dbReference type="Proteomes" id="UP000620596">
    <property type="component" value="Unassembled WGS sequence"/>
</dbReference>
<name>A0A916S7V5_9BURK</name>
<organism evidence="2 3">
    <name type="scientific">Polaromonas eurypsychrophila</name>
    <dbReference type="NCBI Taxonomy" id="1614635"/>
    <lineage>
        <taxon>Bacteria</taxon>
        <taxon>Pseudomonadati</taxon>
        <taxon>Pseudomonadota</taxon>
        <taxon>Betaproteobacteria</taxon>
        <taxon>Burkholderiales</taxon>
        <taxon>Comamonadaceae</taxon>
        <taxon>Polaromonas</taxon>
    </lineage>
</organism>
<dbReference type="InterPro" id="IPR005135">
    <property type="entry name" value="Endo/exonuclease/phosphatase"/>
</dbReference>
<reference evidence="2" key="1">
    <citation type="journal article" date="2014" name="Int. J. Syst. Evol. Microbiol.">
        <title>Complete genome sequence of Corynebacterium casei LMG S-19264T (=DSM 44701T), isolated from a smear-ripened cheese.</title>
        <authorList>
            <consortium name="US DOE Joint Genome Institute (JGI-PGF)"/>
            <person name="Walter F."/>
            <person name="Albersmeier A."/>
            <person name="Kalinowski J."/>
            <person name="Ruckert C."/>
        </authorList>
    </citation>
    <scope>NUCLEOTIDE SEQUENCE</scope>
    <source>
        <strain evidence="2">CGMCC 1.15322</strain>
    </source>
</reference>
<dbReference type="GO" id="GO:0006506">
    <property type="term" value="P:GPI anchor biosynthetic process"/>
    <property type="evidence" value="ECO:0007669"/>
    <property type="project" value="TreeGrafter"/>
</dbReference>
<dbReference type="PANTHER" id="PTHR14859:SF1">
    <property type="entry name" value="PGAP2-INTERACTING PROTEIN"/>
    <property type="match status" value="1"/>
</dbReference>
<sequence length="267" mass="29641">MNDADALAETQEVIAAAALSFSLKVLTVNIHKGFTFFNRKFILHELREAVRTVGADVVFLQEVTGTHARHESRVANYPATPHYEFLADSIWPQFAYGRNAVYTNGHHGNAVLSKFPIVSFENRDVSISGPERRGLLHCVLQIPGRETNVHAICVHLGLAESHRLKQLHMLCDMVRNDIPASAPVIAAGDFNDWRHRAHDVLAEGAGMHEVFVQANGKAARTFPARFPVLRLDRIYVRNAIGHAPVVLPPKPWSHLSDHAPLAAEIEI</sequence>
<feature type="domain" description="Endonuclease/exonuclease/phosphatase" evidence="1">
    <location>
        <begin position="45"/>
        <end position="258"/>
    </location>
</feature>
<dbReference type="Gene3D" id="3.60.10.10">
    <property type="entry name" value="Endonuclease/exonuclease/phosphatase"/>
    <property type="match status" value="1"/>
</dbReference>
<gene>
    <name evidence="2" type="primary">ybhP</name>
    <name evidence="2" type="ORF">GCM10011496_07160</name>
</gene>
<dbReference type="Pfam" id="PF03372">
    <property type="entry name" value="Exo_endo_phos"/>
    <property type="match status" value="1"/>
</dbReference>
<comment type="caution">
    <text evidence="2">The sequence shown here is derived from an EMBL/GenBank/DDBJ whole genome shotgun (WGS) entry which is preliminary data.</text>
</comment>
<dbReference type="GO" id="GO:0016020">
    <property type="term" value="C:membrane"/>
    <property type="evidence" value="ECO:0007669"/>
    <property type="project" value="GOC"/>
</dbReference>
<protein>
    <recommendedName>
        <fullName evidence="1">Endonuclease/exonuclease/phosphatase domain-containing protein</fullName>
    </recommendedName>
</protein>
<dbReference type="PANTHER" id="PTHR14859">
    <property type="entry name" value="CALCOFLUOR WHITE HYPERSENSITIVE PROTEIN PRECURSOR"/>
    <property type="match status" value="1"/>
</dbReference>
<dbReference type="InterPro" id="IPR036691">
    <property type="entry name" value="Endo/exonu/phosph_ase_sf"/>
</dbReference>
<dbReference type="RefSeq" id="WP_188706663.1">
    <property type="nucleotide sequence ID" value="NZ_BMIG01000002.1"/>
</dbReference>
<accession>A0A916S7V5</accession>
<dbReference type="AlphaFoldDB" id="A0A916S7V5"/>
<dbReference type="GO" id="GO:0003824">
    <property type="term" value="F:catalytic activity"/>
    <property type="evidence" value="ECO:0007669"/>
    <property type="project" value="InterPro"/>
</dbReference>
<evidence type="ECO:0000313" key="2">
    <source>
        <dbReference type="EMBL" id="GGA88969.1"/>
    </source>
</evidence>
<proteinExistence type="predicted"/>
<evidence type="ECO:0000259" key="1">
    <source>
        <dbReference type="Pfam" id="PF03372"/>
    </source>
</evidence>
<reference evidence="2" key="2">
    <citation type="submission" date="2020-09" db="EMBL/GenBank/DDBJ databases">
        <authorList>
            <person name="Sun Q."/>
            <person name="Zhou Y."/>
        </authorList>
    </citation>
    <scope>NUCLEOTIDE SEQUENCE</scope>
    <source>
        <strain evidence="2">CGMCC 1.15322</strain>
    </source>
</reference>
<dbReference type="SUPFAM" id="SSF56219">
    <property type="entry name" value="DNase I-like"/>
    <property type="match status" value="1"/>
</dbReference>
<keyword evidence="3" id="KW-1185">Reference proteome</keyword>
<dbReference type="EMBL" id="BMIG01000002">
    <property type="protein sequence ID" value="GGA88969.1"/>
    <property type="molecule type" value="Genomic_DNA"/>
</dbReference>
<evidence type="ECO:0000313" key="3">
    <source>
        <dbReference type="Proteomes" id="UP000620596"/>
    </source>
</evidence>